<comment type="caution">
    <text evidence="1">The sequence shown here is derived from an EMBL/GenBank/DDBJ whole genome shotgun (WGS) entry which is preliminary data.</text>
</comment>
<organism evidence="1 2">
    <name type="scientific">Selenomonas ruminantium</name>
    <dbReference type="NCBI Taxonomy" id="971"/>
    <lineage>
        <taxon>Bacteria</taxon>
        <taxon>Bacillati</taxon>
        <taxon>Bacillota</taxon>
        <taxon>Negativicutes</taxon>
        <taxon>Selenomonadales</taxon>
        <taxon>Selenomonadaceae</taxon>
        <taxon>Selenomonas</taxon>
    </lineage>
</organism>
<dbReference type="Proteomes" id="UP000772151">
    <property type="component" value="Unassembled WGS sequence"/>
</dbReference>
<protein>
    <recommendedName>
        <fullName evidence="3">Capsule polysaccharide biosynthesis protein</fullName>
    </recommendedName>
</protein>
<dbReference type="RefSeq" id="WP_303668984.1">
    <property type="nucleotide sequence ID" value="NZ_SVCA01000003.1"/>
</dbReference>
<gene>
    <name evidence="1" type="ORF">E7203_05555</name>
</gene>
<reference evidence="1" key="1">
    <citation type="submission" date="2019-04" db="EMBL/GenBank/DDBJ databases">
        <title>Evolution of Biomass-Degrading Anaerobic Consortia Revealed by Metagenomics.</title>
        <authorList>
            <person name="Peng X."/>
        </authorList>
    </citation>
    <scope>NUCLEOTIDE SEQUENCE</scope>
    <source>
        <strain evidence="1">SIG242</strain>
    </source>
</reference>
<evidence type="ECO:0000313" key="1">
    <source>
        <dbReference type="EMBL" id="MBE6084923.1"/>
    </source>
</evidence>
<dbReference type="AlphaFoldDB" id="A0A927WDY5"/>
<name>A0A927WDY5_SELRU</name>
<dbReference type="EMBL" id="SVCA01000003">
    <property type="protein sequence ID" value="MBE6084923.1"/>
    <property type="molecule type" value="Genomic_DNA"/>
</dbReference>
<evidence type="ECO:0008006" key="3">
    <source>
        <dbReference type="Google" id="ProtNLM"/>
    </source>
</evidence>
<accession>A0A927WDY5</accession>
<sequence>MKKFCIDDFLLFEEENGLFECSINNWQWWAYIRVDIYENMVHKVYENIEDSKLRRSEITFRKVFEVIKNCSYNHPILKAKQKDILIFTGQTRNDDEGKYECRITDDIIAEMGDNVQSAEFIYEIEWGHMEPVKTKALLKLDYMDVIPTLLNSIYTLSERKILDCVEDECKRIYTMMLKRYGTGFDLHTIVKRSKILYIRWRSRKGLLRSFLQRTSPKVLVEVCSYSASRMIMNEVAHDLGIKIIELQHGVISPGHIGYNFLKKRRLKCAPDFLFVFSDFWRSYARFIQPVDNIVSIGFPYFDKMINKYSHIDRKDDCLRILVLSQHTYTDLLFNDIKRMIDVLKKENVKFHIVYKLHPRESSSSIKDDVIWDNENIELVDDPADLLYKEFSNSDIQIGICSTALYEGLGYGLRTYILNYVYSDEYMGRLCEKGYAKMVGSGEEIARLLLENDANCGVDGDFFFKPNALKNATDKIVELAGK</sequence>
<evidence type="ECO:0000313" key="2">
    <source>
        <dbReference type="Proteomes" id="UP000772151"/>
    </source>
</evidence>
<proteinExistence type="predicted"/>